<feature type="transmembrane region" description="Helical" evidence="6">
    <location>
        <begin position="259"/>
        <end position="277"/>
    </location>
</feature>
<comment type="subcellular location">
    <subcellularLocation>
        <location evidence="6">Cell membrane</location>
        <topology evidence="6">Multi-pass membrane protein</topology>
    </subcellularLocation>
    <subcellularLocation>
        <location evidence="1">Membrane</location>
        <topology evidence="1">Multi-pass membrane protein</topology>
    </subcellularLocation>
</comment>
<dbReference type="PANTHER" id="PTHR43229:SF2">
    <property type="entry name" value="NODULATION PROTEIN J"/>
    <property type="match status" value="1"/>
</dbReference>
<proteinExistence type="inferred from homology"/>
<name>A0A4R4RRA0_9ACTN</name>
<dbReference type="InterPro" id="IPR000412">
    <property type="entry name" value="ABC_2_transport"/>
</dbReference>
<gene>
    <name evidence="8" type="ORF">E1212_09690</name>
</gene>
<keyword evidence="5" id="KW-0046">Antibiotic resistance</keyword>
<dbReference type="GO" id="GO:0046677">
    <property type="term" value="P:response to antibiotic"/>
    <property type="evidence" value="ECO:0007669"/>
    <property type="project" value="UniProtKB-KW"/>
</dbReference>
<dbReference type="PROSITE" id="PS51012">
    <property type="entry name" value="ABC_TM2"/>
    <property type="match status" value="1"/>
</dbReference>
<dbReference type="PANTHER" id="PTHR43229">
    <property type="entry name" value="NODULATION PROTEIN J"/>
    <property type="match status" value="1"/>
</dbReference>
<keyword evidence="4 6" id="KW-0472">Membrane</keyword>
<evidence type="ECO:0000256" key="5">
    <source>
        <dbReference type="ARBA" id="ARBA00023251"/>
    </source>
</evidence>
<comment type="caution">
    <text evidence="8">The sequence shown here is derived from an EMBL/GenBank/DDBJ whole genome shotgun (WGS) entry which is preliminary data.</text>
</comment>
<dbReference type="AlphaFoldDB" id="A0A4R4RRA0"/>
<dbReference type="RefSeq" id="WP_131981747.1">
    <property type="nucleotide sequence ID" value="NZ_SMKL01000017.1"/>
</dbReference>
<protein>
    <recommendedName>
        <fullName evidence="6">Transport permease protein</fullName>
    </recommendedName>
</protein>
<keyword evidence="6" id="KW-1003">Cell membrane</keyword>
<evidence type="ECO:0000313" key="9">
    <source>
        <dbReference type="Proteomes" id="UP000295621"/>
    </source>
</evidence>
<feature type="transmembrane region" description="Helical" evidence="6">
    <location>
        <begin position="133"/>
        <end position="151"/>
    </location>
</feature>
<dbReference type="OrthoDB" id="670210at2"/>
<dbReference type="EMBL" id="SMKL01000017">
    <property type="protein sequence ID" value="TDC52104.1"/>
    <property type="molecule type" value="Genomic_DNA"/>
</dbReference>
<organism evidence="8 9">
    <name type="scientific">Jiangella ureilytica</name>
    <dbReference type="NCBI Taxonomy" id="2530374"/>
    <lineage>
        <taxon>Bacteria</taxon>
        <taxon>Bacillati</taxon>
        <taxon>Actinomycetota</taxon>
        <taxon>Actinomycetes</taxon>
        <taxon>Jiangellales</taxon>
        <taxon>Jiangellaceae</taxon>
        <taxon>Jiangella</taxon>
    </lineage>
</organism>
<accession>A0A4R4RRA0</accession>
<feature type="transmembrane region" description="Helical" evidence="6">
    <location>
        <begin position="74"/>
        <end position="94"/>
    </location>
</feature>
<dbReference type="Pfam" id="PF01061">
    <property type="entry name" value="ABC2_membrane"/>
    <property type="match status" value="1"/>
</dbReference>
<keyword evidence="2 6" id="KW-0812">Transmembrane</keyword>
<dbReference type="PIRSF" id="PIRSF006648">
    <property type="entry name" value="DrrB"/>
    <property type="match status" value="1"/>
</dbReference>
<evidence type="ECO:0000256" key="2">
    <source>
        <dbReference type="ARBA" id="ARBA00022692"/>
    </source>
</evidence>
<comment type="similarity">
    <text evidence="6">Belongs to the ABC-2 integral membrane protein family.</text>
</comment>
<dbReference type="GO" id="GO:0043190">
    <property type="term" value="C:ATP-binding cassette (ABC) transporter complex"/>
    <property type="evidence" value="ECO:0007669"/>
    <property type="project" value="InterPro"/>
</dbReference>
<evidence type="ECO:0000256" key="1">
    <source>
        <dbReference type="ARBA" id="ARBA00004141"/>
    </source>
</evidence>
<evidence type="ECO:0000256" key="3">
    <source>
        <dbReference type="ARBA" id="ARBA00022989"/>
    </source>
</evidence>
<sequence>MSTTTAARPAPAELSPRVGVGEGIRQTLTLAWRTIVQVRHNPWELGDFSIQPIMFVLLFTYVFGGAIAGTTGDYLTFALPGIIVMNMLFITMYVGTGLNIDLTKGVFDRLRSLPIARWAPMAGRILADQVKQAWSIFLLLAIGMVLGFRIGTDVWSLLAAVGLMLVFALAFSWVSVLVGVVAKDPEKVQLFGFTALFPVTFVSNVFVPTNTMPGWLQPIVEANPVTILSDACRALMVGDDTAGTQWYVESATTPAVQSLLWAAGIALVFAPLSVRALRRRV</sequence>
<evidence type="ECO:0000256" key="6">
    <source>
        <dbReference type="RuleBase" id="RU361157"/>
    </source>
</evidence>
<feature type="transmembrane region" description="Helical" evidence="6">
    <location>
        <begin position="188"/>
        <end position="207"/>
    </location>
</feature>
<evidence type="ECO:0000259" key="7">
    <source>
        <dbReference type="PROSITE" id="PS51012"/>
    </source>
</evidence>
<evidence type="ECO:0000313" key="8">
    <source>
        <dbReference type="EMBL" id="TDC52104.1"/>
    </source>
</evidence>
<keyword evidence="6" id="KW-0813">Transport</keyword>
<dbReference type="InterPro" id="IPR051784">
    <property type="entry name" value="Nod_factor_ABC_transporter"/>
</dbReference>
<dbReference type="Proteomes" id="UP000295621">
    <property type="component" value="Unassembled WGS sequence"/>
</dbReference>
<dbReference type="InterPro" id="IPR013525">
    <property type="entry name" value="ABC2_TM"/>
</dbReference>
<feature type="domain" description="ABC transmembrane type-2" evidence="7">
    <location>
        <begin position="43"/>
        <end position="280"/>
    </location>
</feature>
<feature type="transmembrane region" description="Helical" evidence="6">
    <location>
        <begin position="48"/>
        <end position="68"/>
    </location>
</feature>
<keyword evidence="9" id="KW-1185">Reference proteome</keyword>
<evidence type="ECO:0000256" key="4">
    <source>
        <dbReference type="ARBA" id="ARBA00023136"/>
    </source>
</evidence>
<dbReference type="InterPro" id="IPR047817">
    <property type="entry name" value="ABC2_TM_bact-type"/>
</dbReference>
<reference evidence="8 9" key="1">
    <citation type="submission" date="2019-02" db="EMBL/GenBank/DDBJ databases">
        <title>Draft genome sequences of novel Actinobacteria.</title>
        <authorList>
            <person name="Sahin N."/>
            <person name="Ay H."/>
            <person name="Saygin H."/>
        </authorList>
    </citation>
    <scope>NUCLEOTIDE SEQUENCE [LARGE SCALE GENOMIC DNA]</scope>
    <source>
        <strain evidence="8 9">KC603</strain>
    </source>
</reference>
<dbReference type="GO" id="GO:0140359">
    <property type="term" value="F:ABC-type transporter activity"/>
    <property type="evidence" value="ECO:0007669"/>
    <property type="project" value="InterPro"/>
</dbReference>
<feature type="transmembrane region" description="Helical" evidence="6">
    <location>
        <begin position="157"/>
        <end position="181"/>
    </location>
</feature>
<keyword evidence="3 6" id="KW-1133">Transmembrane helix</keyword>